<comment type="caution">
    <text evidence="1">The sequence shown here is derived from an EMBL/GenBank/DDBJ whole genome shotgun (WGS) entry which is preliminary data.</text>
</comment>
<dbReference type="Proteomes" id="UP000701853">
    <property type="component" value="Chromosome 13"/>
</dbReference>
<dbReference type="Pfam" id="PF03140">
    <property type="entry name" value="DUF247"/>
    <property type="match status" value="1"/>
</dbReference>
<dbReference type="OrthoDB" id="591587at2759"/>
<organism evidence="1 2">
    <name type="scientific">Gossypium anomalum</name>
    <dbReference type="NCBI Taxonomy" id="47600"/>
    <lineage>
        <taxon>Eukaryota</taxon>
        <taxon>Viridiplantae</taxon>
        <taxon>Streptophyta</taxon>
        <taxon>Embryophyta</taxon>
        <taxon>Tracheophyta</taxon>
        <taxon>Spermatophyta</taxon>
        <taxon>Magnoliopsida</taxon>
        <taxon>eudicotyledons</taxon>
        <taxon>Gunneridae</taxon>
        <taxon>Pentapetalae</taxon>
        <taxon>rosids</taxon>
        <taxon>malvids</taxon>
        <taxon>Malvales</taxon>
        <taxon>Malvaceae</taxon>
        <taxon>Malvoideae</taxon>
        <taxon>Gossypium</taxon>
    </lineage>
</organism>
<name>A0A8J5Y0M1_9ROSI</name>
<reference evidence="1 2" key="1">
    <citation type="journal article" date="2021" name="bioRxiv">
        <title>The Gossypium anomalum genome as a resource for cotton improvement and evolutionary analysis of hybrid incompatibility.</title>
        <authorList>
            <person name="Grover C.E."/>
            <person name="Yuan D."/>
            <person name="Arick M.A."/>
            <person name="Miller E.R."/>
            <person name="Hu G."/>
            <person name="Peterson D.G."/>
            <person name="Wendel J.F."/>
            <person name="Udall J.A."/>
        </authorList>
    </citation>
    <scope>NUCLEOTIDE SEQUENCE [LARGE SCALE GENOMIC DNA]</scope>
    <source>
        <strain evidence="1">JFW-Udall</strain>
        <tissue evidence="1">Leaf</tissue>
    </source>
</reference>
<proteinExistence type="predicted"/>
<dbReference type="PANTHER" id="PTHR31170:SF9">
    <property type="entry name" value="PROTEIN, PUTATIVE (DUF247)-RELATED"/>
    <property type="match status" value="1"/>
</dbReference>
<evidence type="ECO:0000313" key="1">
    <source>
        <dbReference type="EMBL" id="KAG8472212.1"/>
    </source>
</evidence>
<keyword evidence="2" id="KW-1185">Reference proteome</keyword>
<accession>A0A8J5Y0M1</accession>
<sequence length="260" mass="31070">MNDEEVEDLDISKYEVNYQEKFLQRTSEKTLESFWSFIELKEKVILNFYEALIDEDEFVMMIFYDALFIMELFLRKYEKEMKKDSEIKDFLLKETWSAGFRRDLILLENQIPMFLLEHVYQLYQNHNLDSDTSALPFLKLACSYFDIPWDQQLEKMEIPHLTALQRCHMLTFESNPTACLLDIKFDEHGKLKIPKLAVHSNTEAYLRNVMAFKMCHYPDEAYVCAYIEQLNHLIQTAQDVELLIKKSDIKQAKKKRRKTG</sequence>
<protein>
    <submittedName>
        <fullName evidence="1">Uncharacterized protein</fullName>
    </submittedName>
</protein>
<gene>
    <name evidence="1" type="ORF">CXB51_034303</name>
</gene>
<dbReference type="InterPro" id="IPR004158">
    <property type="entry name" value="DUF247_pln"/>
</dbReference>
<dbReference type="AlphaFoldDB" id="A0A8J5Y0M1"/>
<dbReference type="EMBL" id="JAHUZN010000013">
    <property type="protein sequence ID" value="KAG8472212.1"/>
    <property type="molecule type" value="Genomic_DNA"/>
</dbReference>
<evidence type="ECO:0000313" key="2">
    <source>
        <dbReference type="Proteomes" id="UP000701853"/>
    </source>
</evidence>
<dbReference type="PANTHER" id="PTHR31170">
    <property type="entry name" value="BNAC04G53230D PROTEIN"/>
    <property type="match status" value="1"/>
</dbReference>